<name>A0A934ICY6_9RHOB</name>
<accession>A0A934ICY6</accession>
<organism evidence="2 3">
    <name type="scientific">Palleronia pontilimi</name>
    <dbReference type="NCBI Taxonomy" id="1964209"/>
    <lineage>
        <taxon>Bacteria</taxon>
        <taxon>Pseudomonadati</taxon>
        <taxon>Pseudomonadota</taxon>
        <taxon>Alphaproteobacteria</taxon>
        <taxon>Rhodobacterales</taxon>
        <taxon>Roseobacteraceae</taxon>
        <taxon>Palleronia</taxon>
    </lineage>
</organism>
<comment type="caution">
    <text evidence="2">The sequence shown here is derived from an EMBL/GenBank/DDBJ whole genome shotgun (WGS) entry which is preliminary data.</text>
</comment>
<evidence type="ECO:0000256" key="1">
    <source>
        <dbReference type="SAM" id="Phobius"/>
    </source>
</evidence>
<keyword evidence="3" id="KW-1185">Reference proteome</keyword>
<feature type="transmembrane region" description="Helical" evidence="1">
    <location>
        <begin position="66"/>
        <end position="85"/>
    </location>
</feature>
<keyword evidence="1" id="KW-0812">Transmembrane</keyword>
<keyword evidence="1" id="KW-1133">Transmembrane helix</keyword>
<dbReference type="InterPro" id="IPR019253">
    <property type="entry name" value="DUF2244_TM"/>
</dbReference>
<dbReference type="Proteomes" id="UP000642488">
    <property type="component" value="Unassembled WGS sequence"/>
</dbReference>
<reference evidence="2" key="1">
    <citation type="submission" date="2020-12" db="EMBL/GenBank/DDBJ databases">
        <title>Bacterial taxonomy.</title>
        <authorList>
            <person name="Pan X."/>
        </authorList>
    </citation>
    <scope>NUCLEOTIDE SEQUENCE</scope>
    <source>
        <strain evidence="2">KCTC 52957</strain>
    </source>
</reference>
<dbReference type="RefSeq" id="WP_198915335.1">
    <property type="nucleotide sequence ID" value="NZ_JAEKPD010000005.1"/>
</dbReference>
<evidence type="ECO:0000313" key="2">
    <source>
        <dbReference type="EMBL" id="MBJ3762157.1"/>
    </source>
</evidence>
<feature type="transmembrane region" description="Helical" evidence="1">
    <location>
        <begin position="42"/>
        <end position="60"/>
    </location>
</feature>
<dbReference type="AlphaFoldDB" id="A0A934ICY6"/>
<keyword evidence="1" id="KW-0472">Membrane</keyword>
<sequence length="176" mass="19791">MPIEWMNSETAPASPGAFSFQAGDGPRARISLRPHRSLPRSGFAAFMLFTFAMILLPLLGVLGTPVLWGLLPFLMLAIWGLYAAIQRSYRDGETREELALWSDHLELVRSDAGRPTRRWEANPFWVKLNLIKKSGPVPYYLTLSGAGREVELGAFLSAEERQELYDDLTRLLGRNV</sequence>
<dbReference type="EMBL" id="JAEKPD010000005">
    <property type="protein sequence ID" value="MBJ3762157.1"/>
    <property type="molecule type" value="Genomic_DNA"/>
</dbReference>
<protein>
    <submittedName>
        <fullName evidence="2">DUF2244 domain-containing protein</fullName>
    </submittedName>
</protein>
<gene>
    <name evidence="2" type="ORF">ILP92_05300</name>
</gene>
<dbReference type="Pfam" id="PF10003">
    <property type="entry name" value="DUF2244"/>
    <property type="match status" value="1"/>
</dbReference>
<proteinExistence type="predicted"/>
<evidence type="ECO:0000313" key="3">
    <source>
        <dbReference type="Proteomes" id="UP000642488"/>
    </source>
</evidence>